<dbReference type="PROSITE" id="PS51257">
    <property type="entry name" value="PROKAR_LIPOPROTEIN"/>
    <property type="match status" value="1"/>
</dbReference>
<dbReference type="Proteomes" id="UP001610063">
    <property type="component" value="Unassembled WGS sequence"/>
</dbReference>
<name>A0ABW7N7V6_9BACT</name>
<evidence type="ECO:0000256" key="1">
    <source>
        <dbReference type="SAM" id="MobiDB-lite"/>
    </source>
</evidence>
<accession>A0ABW7N7V6</accession>
<feature type="compositionally biased region" description="Acidic residues" evidence="1">
    <location>
        <begin position="65"/>
        <end position="83"/>
    </location>
</feature>
<dbReference type="InterPro" id="IPR025491">
    <property type="entry name" value="DUF4382"/>
</dbReference>
<sequence length="290" mass="31674">MKTQFLVSLLAGVLILASCEEGANDSMKSVRGNAAMRIVLVDDPAAYDAVLIDVVGLEYKHELDSIEDEDLEDEEGNSEDQEESESHWVTVEIEPMVFDLLELNNGNEALLADIDIPEGELKEVRLILGANNHLVVDGDTVELKVPSGNSSGLKIKIDADIEEGKEYKLVLDFDASRSIVKAGNSGKYNLKPVIHATLLALDEEDEYGAIEGMIWPDTVSSVVYVIHDEDSVSTIPEETGYFLIELLEEGDYEIVAVPEENSGFNVTTMSGVNVMSGVVSDIDTLTLEHQ</sequence>
<dbReference type="RefSeq" id="WP_395416664.1">
    <property type="nucleotide sequence ID" value="NZ_JBIPKE010000014.1"/>
</dbReference>
<evidence type="ECO:0000313" key="3">
    <source>
        <dbReference type="EMBL" id="MFH6983090.1"/>
    </source>
</evidence>
<feature type="domain" description="DUF4382" evidence="2">
    <location>
        <begin position="34"/>
        <end position="192"/>
    </location>
</feature>
<reference evidence="3 4" key="1">
    <citation type="journal article" date="2013" name="Int. J. Syst. Evol. Microbiol.">
        <title>Marinoscillum luteum sp. nov., isolated from marine sediment.</title>
        <authorList>
            <person name="Cha I.T."/>
            <person name="Park S.J."/>
            <person name="Kim S.J."/>
            <person name="Kim J.G."/>
            <person name="Jung M.Y."/>
            <person name="Shin K.S."/>
            <person name="Kwon K.K."/>
            <person name="Yang S.H."/>
            <person name="Seo Y.S."/>
            <person name="Rhee S.K."/>
        </authorList>
    </citation>
    <scope>NUCLEOTIDE SEQUENCE [LARGE SCALE GENOMIC DNA]</scope>
    <source>
        <strain evidence="3 4">KCTC 23939</strain>
    </source>
</reference>
<protein>
    <submittedName>
        <fullName evidence="3">DUF4382 domain-containing protein</fullName>
    </submittedName>
</protein>
<evidence type="ECO:0000259" key="2">
    <source>
        <dbReference type="Pfam" id="PF14321"/>
    </source>
</evidence>
<dbReference type="Pfam" id="PF14321">
    <property type="entry name" value="DUF4382"/>
    <property type="match status" value="1"/>
</dbReference>
<feature type="region of interest" description="Disordered" evidence="1">
    <location>
        <begin position="65"/>
        <end position="86"/>
    </location>
</feature>
<evidence type="ECO:0000313" key="4">
    <source>
        <dbReference type="Proteomes" id="UP001610063"/>
    </source>
</evidence>
<proteinExistence type="predicted"/>
<gene>
    <name evidence="3" type="ORF">ACHKAR_06550</name>
</gene>
<keyword evidence="4" id="KW-1185">Reference proteome</keyword>
<dbReference type="EMBL" id="JBIPKE010000014">
    <property type="protein sequence ID" value="MFH6983090.1"/>
    <property type="molecule type" value="Genomic_DNA"/>
</dbReference>
<comment type="caution">
    <text evidence="3">The sequence shown here is derived from an EMBL/GenBank/DDBJ whole genome shotgun (WGS) entry which is preliminary data.</text>
</comment>
<organism evidence="3 4">
    <name type="scientific">Marinoscillum luteum</name>
    <dbReference type="NCBI Taxonomy" id="861051"/>
    <lineage>
        <taxon>Bacteria</taxon>
        <taxon>Pseudomonadati</taxon>
        <taxon>Bacteroidota</taxon>
        <taxon>Cytophagia</taxon>
        <taxon>Cytophagales</taxon>
        <taxon>Reichenbachiellaceae</taxon>
        <taxon>Marinoscillum</taxon>
    </lineage>
</organism>